<dbReference type="Proteomes" id="UP000481852">
    <property type="component" value="Unassembled WGS sequence"/>
</dbReference>
<evidence type="ECO:0000313" key="4">
    <source>
        <dbReference type="EMBL" id="MSS14082.1"/>
    </source>
</evidence>
<evidence type="ECO:0000256" key="2">
    <source>
        <dbReference type="SAM" id="Phobius"/>
    </source>
</evidence>
<keyword evidence="2" id="KW-0472">Membrane</keyword>
<evidence type="ECO:0000259" key="3">
    <source>
        <dbReference type="Pfam" id="PF11738"/>
    </source>
</evidence>
<keyword evidence="2" id="KW-1133">Transmembrane helix</keyword>
<feature type="transmembrane region" description="Helical" evidence="2">
    <location>
        <begin position="35"/>
        <end position="54"/>
    </location>
</feature>
<sequence length="607" mass="66164">MEESEEMGDRPGVMPGLLTEGNRRKERREMANRKCAGRLIAGVLCAGLAFWEFGTGPAAGILAFAGLTAYGAESDAEAGAEIKSETDTEEDVESEAGTETALLLHPTIRRYFMYASGQQSGEELLARISYPEIHIPMEEARFSALSSALSQYNSEKKVSSLEALKTLTESAKEIHQDGNTDVSCSQECEAKIARADGIAFSIVENDSNYLGGVHGYYEKTGTAYDSRSGQLLAFTDVVQDCDAAAARVVQKLSQEYPELSFPPEKEKLASSMKQRDAGQDQSVLFHWYLTPLGVNLVFPPYTLGCYAEGQQEIQLSFEEDPSLFHSRYSQVPETFVVPFDQDTGIRADVTGDGAVDRITVGGEMDETGAYKDLTVSVNDQALTLSDFPYYSTELYLIRSNSRYQLYAFCKSDNDYQILKVFSLGNGAPAEQTPPSADEGRLDPYNLGVRSIETDNGSETAEIGQSGSYERAYSDETNALTDPGSMLLSTRMDAMSTYQACKAYTAEAGYPVSSDPYYQADADNIRLTLKQAAEFETVSESGEQTGKAFYPEGTVFTILRTDGAGTVDLKPAAGEDKIARVSGDFSDWPQQVSGFELETLFDGTVFAG</sequence>
<evidence type="ECO:0000256" key="1">
    <source>
        <dbReference type="SAM" id="MobiDB-lite"/>
    </source>
</evidence>
<dbReference type="Gene3D" id="3.90.640.20">
    <property type="entry name" value="Heat-shock cognate protein, ATPase"/>
    <property type="match status" value="1"/>
</dbReference>
<protein>
    <submittedName>
        <fullName evidence="4">DUF3298 domain-containing protein</fullName>
    </submittedName>
</protein>
<keyword evidence="2" id="KW-0812">Transmembrane</keyword>
<evidence type="ECO:0000313" key="5">
    <source>
        <dbReference type="Proteomes" id="UP000481852"/>
    </source>
</evidence>
<gene>
    <name evidence="4" type="ORF">FYJ35_03335</name>
</gene>
<dbReference type="Pfam" id="PF11738">
    <property type="entry name" value="DUF3298"/>
    <property type="match status" value="1"/>
</dbReference>
<name>A0A6L5X6S8_9FIRM</name>
<dbReference type="InterPro" id="IPR021729">
    <property type="entry name" value="DUF3298"/>
</dbReference>
<dbReference type="AlphaFoldDB" id="A0A6L5X6S8"/>
<keyword evidence="5" id="KW-1185">Reference proteome</keyword>
<dbReference type="InterPro" id="IPR037126">
    <property type="entry name" value="PdaC/RsiV-like_sf"/>
</dbReference>
<comment type="caution">
    <text evidence="4">The sequence shown here is derived from an EMBL/GenBank/DDBJ whole genome shotgun (WGS) entry which is preliminary data.</text>
</comment>
<feature type="region of interest" description="Disordered" evidence="1">
    <location>
        <begin position="1"/>
        <end position="25"/>
    </location>
</feature>
<dbReference type="EMBL" id="VULZ01000002">
    <property type="protein sequence ID" value="MSS14082.1"/>
    <property type="molecule type" value="Genomic_DNA"/>
</dbReference>
<feature type="domain" description="DUF3298" evidence="3">
    <location>
        <begin position="272"/>
        <end position="317"/>
    </location>
</feature>
<proteinExistence type="predicted"/>
<accession>A0A6L5X6S8</accession>
<feature type="compositionally biased region" description="Acidic residues" evidence="1">
    <location>
        <begin position="87"/>
        <end position="96"/>
    </location>
</feature>
<organism evidence="4 5">
    <name type="scientific">Porcincola intestinalis</name>
    <dbReference type="NCBI Taxonomy" id="2606632"/>
    <lineage>
        <taxon>Bacteria</taxon>
        <taxon>Bacillati</taxon>
        <taxon>Bacillota</taxon>
        <taxon>Clostridia</taxon>
        <taxon>Lachnospirales</taxon>
        <taxon>Lachnospiraceae</taxon>
        <taxon>Porcincola</taxon>
    </lineage>
</organism>
<feature type="region of interest" description="Disordered" evidence="1">
    <location>
        <begin position="78"/>
        <end position="98"/>
    </location>
</feature>
<reference evidence="4 5" key="1">
    <citation type="submission" date="2019-08" db="EMBL/GenBank/DDBJ databases">
        <title>In-depth cultivation of the pig gut microbiome towards novel bacterial diversity and tailored functional studies.</title>
        <authorList>
            <person name="Wylensek D."/>
            <person name="Hitch T.C.A."/>
            <person name="Clavel T."/>
        </authorList>
    </citation>
    <scope>NUCLEOTIDE SEQUENCE [LARGE SCALE GENOMIC DNA]</scope>
    <source>
        <strain evidence="4 5">Oil+RF-744-WCA-WT-11</strain>
    </source>
</reference>